<reference evidence="7 8" key="1">
    <citation type="submission" date="2019-07" db="EMBL/GenBank/DDBJ databases">
        <title>Novel species isolated from glacier.</title>
        <authorList>
            <person name="Liu Q."/>
            <person name="Xin Y.-H."/>
        </authorList>
    </citation>
    <scope>NUCLEOTIDE SEQUENCE [LARGE SCALE GENOMIC DNA]</scope>
    <source>
        <strain evidence="7 8">LB1R16</strain>
    </source>
</reference>
<dbReference type="InterPro" id="IPR002888">
    <property type="entry name" value="2Fe-2S-bd"/>
</dbReference>
<dbReference type="OrthoDB" id="9792018at2"/>
<dbReference type="InterPro" id="IPR012675">
    <property type="entry name" value="Beta-grasp_dom_sf"/>
</dbReference>
<accession>A0A552U7M8</accession>
<keyword evidence="5" id="KW-0411">Iron-sulfur</keyword>
<dbReference type="PROSITE" id="PS51085">
    <property type="entry name" value="2FE2S_FER_2"/>
    <property type="match status" value="1"/>
</dbReference>
<dbReference type="EMBL" id="VJWA01000002">
    <property type="protein sequence ID" value="TRW14227.1"/>
    <property type="molecule type" value="Genomic_DNA"/>
</dbReference>
<comment type="caution">
    <text evidence="7">The sequence shown here is derived from an EMBL/GenBank/DDBJ whole genome shotgun (WGS) entry which is preliminary data.</text>
</comment>
<evidence type="ECO:0000256" key="1">
    <source>
        <dbReference type="ARBA" id="ARBA00022714"/>
    </source>
</evidence>
<dbReference type="RefSeq" id="WP_144237432.1">
    <property type="nucleotide sequence ID" value="NZ_VJWA01000002.1"/>
</dbReference>
<name>A0A552U7M8_9SPHN</name>
<dbReference type="Pfam" id="PF00111">
    <property type="entry name" value="Fer2"/>
    <property type="match status" value="1"/>
</dbReference>
<dbReference type="InterPro" id="IPR051452">
    <property type="entry name" value="Diverse_Oxidoreductases"/>
</dbReference>
<dbReference type="PANTHER" id="PTHR44379:SF2">
    <property type="entry name" value="BLR6218 PROTEIN"/>
    <property type="match status" value="1"/>
</dbReference>
<dbReference type="InterPro" id="IPR001041">
    <property type="entry name" value="2Fe-2S_ferredoxin-type"/>
</dbReference>
<dbReference type="Pfam" id="PF01799">
    <property type="entry name" value="Fer2_2"/>
    <property type="match status" value="1"/>
</dbReference>
<dbReference type="PANTHER" id="PTHR44379">
    <property type="entry name" value="OXIDOREDUCTASE WITH IRON-SULFUR SUBUNIT"/>
    <property type="match status" value="1"/>
</dbReference>
<organism evidence="7 8">
    <name type="scientific">Glacieibacterium frigidum</name>
    <dbReference type="NCBI Taxonomy" id="2593303"/>
    <lineage>
        <taxon>Bacteria</taxon>
        <taxon>Pseudomonadati</taxon>
        <taxon>Pseudomonadota</taxon>
        <taxon>Alphaproteobacteria</taxon>
        <taxon>Sphingomonadales</taxon>
        <taxon>Sphingosinicellaceae</taxon>
        <taxon>Glacieibacterium</taxon>
    </lineage>
</organism>
<keyword evidence="3" id="KW-0560">Oxidoreductase</keyword>
<proteinExistence type="predicted"/>
<evidence type="ECO:0000256" key="5">
    <source>
        <dbReference type="ARBA" id="ARBA00023014"/>
    </source>
</evidence>
<evidence type="ECO:0000313" key="7">
    <source>
        <dbReference type="EMBL" id="TRW14227.1"/>
    </source>
</evidence>
<dbReference type="InterPro" id="IPR036010">
    <property type="entry name" value="2Fe-2S_ferredoxin-like_sf"/>
</dbReference>
<dbReference type="AlphaFoldDB" id="A0A552U7M8"/>
<dbReference type="InterPro" id="IPR006058">
    <property type="entry name" value="2Fe2S_fd_BS"/>
</dbReference>
<dbReference type="Gene3D" id="1.10.150.120">
    <property type="entry name" value="[2Fe-2S]-binding domain"/>
    <property type="match status" value="1"/>
</dbReference>
<dbReference type="InterPro" id="IPR036884">
    <property type="entry name" value="2Fe-2S-bd_dom_sf"/>
</dbReference>
<keyword evidence="1" id="KW-0001">2Fe-2S</keyword>
<dbReference type="CDD" id="cd00207">
    <property type="entry name" value="fer2"/>
    <property type="match status" value="1"/>
</dbReference>
<dbReference type="SUPFAM" id="SSF47741">
    <property type="entry name" value="CO dehydrogenase ISP C-domain like"/>
    <property type="match status" value="1"/>
</dbReference>
<dbReference type="SUPFAM" id="SSF54292">
    <property type="entry name" value="2Fe-2S ferredoxin-like"/>
    <property type="match status" value="1"/>
</dbReference>
<dbReference type="Gene3D" id="3.10.20.30">
    <property type="match status" value="1"/>
</dbReference>
<dbReference type="GO" id="GO:0051537">
    <property type="term" value="F:2 iron, 2 sulfur cluster binding"/>
    <property type="evidence" value="ECO:0007669"/>
    <property type="project" value="UniProtKB-KW"/>
</dbReference>
<dbReference type="GO" id="GO:0016491">
    <property type="term" value="F:oxidoreductase activity"/>
    <property type="evidence" value="ECO:0007669"/>
    <property type="project" value="UniProtKB-KW"/>
</dbReference>
<dbReference type="Proteomes" id="UP000317894">
    <property type="component" value="Unassembled WGS sequence"/>
</dbReference>
<dbReference type="GO" id="GO:0046872">
    <property type="term" value="F:metal ion binding"/>
    <property type="evidence" value="ECO:0007669"/>
    <property type="project" value="UniProtKB-KW"/>
</dbReference>
<evidence type="ECO:0000256" key="3">
    <source>
        <dbReference type="ARBA" id="ARBA00023002"/>
    </source>
</evidence>
<sequence>MTKFTVNGNPVEYLLPRDTPLLWALRDASNLTGTKFGCGAGLCGACTVHVDGVATRSCQATIGDLEGTLVTTIEGLSDDRSHPVQQAWIAEAVPQCGYCQSGMIMAVAALLKTNKKPSDDEIDAAITNLCRCGTYPRIRKAIHRAAAGGVDAGVAAPGTTISEAARVAPSMLARPEAAPSMVARPVAS</sequence>
<keyword evidence="4" id="KW-0408">Iron</keyword>
<evidence type="ECO:0000256" key="4">
    <source>
        <dbReference type="ARBA" id="ARBA00023004"/>
    </source>
</evidence>
<evidence type="ECO:0000313" key="8">
    <source>
        <dbReference type="Proteomes" id="UP000317894"/>
    </source>
</evidence>
<protein>
    <submittedName>
        <fullName evidence="7">(2Fe-2S)-binding protein</fullName>
    </submittedName>
</protein>
<feature type="domain" description="2Fe-2S ferredoxin-type" evidence="6">
    <location>
        <begin position="1"/>
        <end position="76"/>
    </location>
</feature>
<keyword evidence="2" id="KW-0479">Metal-binding</keyword>
<dbReference type="PROSITE" id="PS00197">
    <property type="entry name" value="2FE2S_FER_1"/>
    <property type="match status" value="1"/>
</dbReference>
<keyword evidence="8" id="KW-1185">Reference proteome</keyword>
<evidence type="ECO:0000256" key="2">
    <source>
        <dbReference type="ARBA" id="ARBA00022723"/>
    </source>
</evidence>
<evidence type="ECO:0000259" key="6">
    <source>
        <dbReference type="PROSITE" id="PS51085"/>
    </source>
</evidence>
<gene>
    <name evidence="7" type="ORF">FMM06_10940</name>
</gene>